<dbReference type="EMBL" id="CABITT030000003">
    <property type="protein sequence ID" value="VVA97503.1"/>
    <property type="molecule type" value="Genomic_DNA"/>
</dbReference>
<organism evidence="2 3">
    <name type="scientific">Arabis nemorensis</name>
    <dbReference type="NCBI Taxonomy" id="586526"/>
    <lineage>
        <taxon>Eukaryota</taxon>
        <taxon>Viridiplantae</taxon>
        <taxon>Streptophyta</taxon>
        <taxon>Embryophyta</taxon>
        <taxon>Tracheophyta</taxon>
        <taxon>Spermatophyta</taxon>
        <taxon>Magnoliopsida</taxon>
        <taxon>eudicotyledons</taxon>
        <taxon>Gunneridae</taxon>
        <taxon>Pentapetalae</taxon>
        <taxon>rosids</taxon>
        <taxon>malvids</taxon>
        <taxon>Brassicales</taxon>
        <taxon>Brassicaceae</taxon>
        <taxon>Arabideae</taxon>
        <taxon>Arabis</taxon>
    </lineage>
</organism>
<dbReference type="InterPro" id="IPR044730">
    <property type="entry name" value="RNase_H-like_dom_plant"/>
</dbReference>
<dbReference type="InterPro" id="IPR002156">
    <property type="entry name" value="RNaseH_domain"/>
</dbReference>
<sequence>MAQTKERGVNVALRGSLSPRHIPDDTVIGHTDGSWHEENQIAGLGWTFHHSEASNANTTLLDKGSQAEQFVNSPLMAEALAMRLAIKKAMERGISRIIMHSDSLVLINAIASPHPIKGISGILQDIKAYVPLFPLIEFRHVLRTNNVLVDSLAKRTVKTMYDETL</sequence>
<comment type="caution">
    <text evidence="2">The sequence shown here is derived from an EMBL/GenBank/DDBJ whole genome shotgun (WGS) entry which is preliminary data.</text>
</comment>
<dbReference type="GO" id="GO:0004523">
    <property type="term" value="F:RNA-DNA hybrid ribonuclease activity"/>
    <property type="evidence" value="ECO:0007669"/>
    <property type="project" value="InterPro"/>
</dbReference>
<dbReference type="GO" id="GO:0003676">
    <property type="term" value="F:nucleic acid binding"/>
    <property type="evidence" value="ECO:0007669"/>
    <property type="project" value="InterPro"/>
</dbReference>
<dbReference type="InterPro" id="IPR036397">
    <property type="entry name" value="RNaseH_sf"/>
</dbReference>
<keyword evidence="3" id="KW-1185">Reference proteome</keyword>
<dbReference type="PANTHER" id="PTHR47074">
    <property type="entry name" value="BNAC02G40300D PROTEIN"/>
    <property type="match status" value="1"/>
</dbReference>
<dbReference type="PANTHER" id="PTHR47074:SF49">
    <property type="entry name" value="POLYNUCLEOTIDYL TRANSFERASE, RIBONUCLEASE H-LIKE SUPERFAMILY PROTEIN"/>
    <property type="match status" value="1"/>
</dbReference>
<protein>
    <recommendedName>
        <fullName evidence="1">RNase H type-1 domain-containing protein</fullName>
    </recommendedName>
</protein>
<dbReference type="AlphaFoldDB" id="A0A565B844"/>
<feature type="domain" description="RNase H type-1" evidence="1">
    <location>
        <begin position="31"/>
        <end position="155"/>
    </location>
</feature>
<dbReference type="InterPro" id="IPR012337">
    <property type="entry name" value="RNaseH-like_sf"/>
</dbReference>
<dbReference type="Gene3D" id="3.30.420.10">
    <property type="entry name" value="Ribonuclease H-like superfamily/Ribonuclease H"/>
    <property type="match status" value="1"/>
</dbReference>
<dbReference type="OrthoDB" id="1113405at2759"/>
<evidence type="ECO:0000259" key="1">
    <source>
        <dbReference type="Pfam" id="PF13456"/>
    </source>
</evidence>
<reference evidence="2" key="1">
    <citation type="submission" date="2019-07" db="EMBL/GenBank/DDBJ databases">
        <authorList>
            <person name="Dittberner H."/>
        </authorList>
    </citation>
    <scope>NUCLEOTIDE SEQUENCE [LARGE SCALE GENOMIC DNA]</scope>
</reference>
<accession>A0A565B844</accession>
<proteinExistence type="predicted"/>
<evidence type="ECO:0000313" key="3">
    <source>
        <dbReference type="Proteomes" id="UP000489600"/>
    </source>
</evidence>
<dbReference type="SUPFAM" id="SSF53098">
    <property type="entry name" value="Ribonuclease H-like"/>
    <property type="match status" value="1"/>
</dbReference>
<dbReference type="Proteomes" id="UP000489600">
    <property type="component" value="Unassembled WGS sequence"/>
</dbReference>
<dbReference type="InterPro" id="IPR052929">
    <property type="entry name" value="RNase_H-like_EbsB-rel"/>
</dbReference>
<dbReference type="Pfam" id="PF13456">
    <property type="entry name" value="RVT_3"/>
    <property type="match status" value="1"/>
</dbReference>
<name>A0A565B844_9BRAS</name>
<evidence type="ECO:0000313" key="2">
    <source>
        <dbReference type="EMBL" id="VVA97503.1"/>
    </source>
</evidence>
<dbReference type="CDD" id="cd06222">
    <property type="entry name" value="RNase_H_like"/>
    <property type="match status" value="1"/>
</dbReference>
<gene>
    <name evidence="2" type="ORF">ANE_LOCUS7948</name>
</gene>